<evidence type="ECO:0000313" key="4">
    <source>
        <dbReference type="EMBL" id="EGG03413.1"/>
    </source>
</evidence>
<dbReference type="RefSeq" id="XP_007413207.1">
    <property type="nucleotide sequence ID" value="XM_007413145.1"/>
</dbReference>
<dbReference type="GO" id="GO:0003723">
    <property type="term" value="F:RNA binding"/>
    <property type="evidence" value="ECO:0007669"/>
    <property type="project" value="UniProtKB-UniRule"/>
</dbReference>
<feature type="region of interest" description="Disordered" evidence="2">
    <location>
        <begin position="358"/>
        <end position="383"/>
    </location>
</feature>
<accession>F4RVT1</accession>
<evidence type="ECO:0000259" key="3">
    <source>
        <dbReference type="PROSITE" id="PS50102"/>
    </source>
</evidence>
<dbReference type="InParanoid" id="F4RVT1"/>
<organism evidence="5">
    <name type="scientific">Melampsora larici-populina (strain 98AG31 / pathotype 3-4-7)</name>
    <name type="common">Poplar leaf rust fungus</name>
    <dbReference type="NCBI Taxonomy" id="747676"/>
    <lineage>
        <taxon>Eukaryota</taxon>
        <taxon>Fungi</taxon>
        <taxon>Dikarya</taxon>
        <taxon>Basidiomycota</taxon>
        <taxon>Pucciniomycotina</taxon>
        <taxon>Pucciniomycetes</taxon>
        <taxon>Pucciniales</taxon>
        <taxon>Melampsoraceae</taxon>
        <taxon>Melampsora</taxon>
    </lineage>
</organism>
<reference evidence="5" key="1">
    <citation type="journal article" date="2011" name="Proc. Natl. Acad. Sci. U.S.A.">
        <title>Obligate biotrophy features unraveled by the genomic analysis of rust fungi.</title>
        <authorList>
            <person name="Duplessis S."/>
            <person name="Cuomo C.A."/>
            <person name="Lin Y.-C."/>
            <person name="Aerts A."/>
            <person name="Tisserant E."/>
            <person name="Veneault-Fourrey C."/>
            <person name="Joly D.L."/>
            <person name="Hacquard S."/>
            <person name="Amselem J."/>
            <person name="Cantarel B.L."/>
            <person name="Chiu R."/>
            <person name="Coutinho P.M."/>
            <person name="Feau N."/>
            <person name="Field M."/>
            <person name="Frey P."/>
            <person name="Gelhaye E."/>
            <person name="Goldberg J."/>
            <person name="Grabherr M.G."/>
            <person name="Kodira C.D."/>
            <person name="Kohler A."/>
            <person name="Kuees U."/>
            <person name="Lindquist E.A."/>
            <person name="Lucas S.M."/>
            <person name="Mago R."/>
            <person name="Mauceli E."/>
            <person name="Morin E."/>
            <person name="Murat C."/>
            <person name="Pangilinan J.L."/>
            <person name="Park R."/>
            <person name="Pearson M."/>
            <person name="Quesneville H."/>
            <person name="Rouhier N."/>
            <person name="Sakthikumar S."/>
            <person name="Salamov A.A."/>
            <person name="Schmutz J."/>
            <person name="Selles B."/>
            <person name="Shapiro H."/>
            <person name="Tanguay P."/>
            <person name="Tuskan G.A."/>
            <person name="Henrissat B."/>
            <person name="Van de Peer Y."/>
            <person name="Rouze P."/>
            <person name="Ellis J.G."/>
            <person name="Dodds P.N."/>
            <person name="Schein J.E."/>
            <person name="Zhong S."/>
            <person name="Hamelin R.C."/>
            <person name="Grigoriev I.V."/>
            <person name="Szabo L.J."/>
            <person name="Martin F."/>
        </authorList>
    </citation>
    <scope>NUCLEOTIDE SEQUENCE [LARGE SCALE GENOMIC DNA]</scope>
    <source>
        <strain evidence="5">98AG31 / pathotype 3-4-7</strain>
    </source>
</reference>
<feature type="domain" description="RRM" evidence="3">
    <location>
        <begin position="48"/>
        <end position="132"/>
    </location>
</feature>
<evidence type="ECO:0000256" key="1">
    <source>
        <dbReference type="PROSITE-ProRule" id="PRU00176"/>
    </source>
</evidence>
<evidence type="ECO:0000256" key="2">
    <source>
        <dbReference type="SAM" id="MobiDB-lite"/>
    </source>
</evidence>
<dbReference type="InterPro" id="IPR000504">
    <property type="entry name" value="RRM_dom"/>
</dbReference>
<dbReference type="VEuPathDB" id="FungiDB:MELLADRAFT_90132"/>
<dbReference type="GeneID" id="18935461"/>
<dbReference type="KEGG" id="mlr:MELLADRAFT_90132"/>
<dbReference type="SMART" id="SM00360">
    <property type="entry name" value="RRM"/>
    <property type="match status" value="1"/>
</dbReference>
<proteinExistence type="predicted"/>
<dbReference type="InterPro" id="IPR035979">
    <property type="entry name" value="RBD_domain_sf"/>
</dbReference>
<dbReference type="EMBL" id="GL883124">
    <property type="protein sequence ID" value="EGG03413.1"/>
    <property type="molecule type" value="Genomic_DNA"/>
</dbReference>
<feature type="region of interest" description="Disordered" evidence="2">
    <location>
        <begin position="138"/>
        <end position="161"/>
    </location>
</feature>
<keyword evidence="1" id="KW-0694">RNA-binding</keyword>
<feature type="region of interest" description="Disordered" evidence="2">
    <location>
        <begin position="267"/>
        <end position="288"/>
    </location>
</feature>
<dbReference type="SUPFAM" id="SSF54928">
    <property type="entry name" value="RNA-binding domain, RBD"/>
    <property type="match status" value="1"/>
</dbReference>
<dbReference type="Gene3D" id="3.30.70.330">
    <property type="match status" value="1"/>
</dbReference>
<keyword evidence="5" id="KW-1185">Reference proteome</keyword>
<dbReference type="OrthoDB" id="271725at2759"/>
<gene>
    <name evidence="4" type="ORF">MELLADRAFT_90132</name>
</gene>
<dbReference type="HOGENOM" id="CLU_644180_0_0_1"/>
<name>F4RVT1_MELLP</name>
<protein>
    <recommendedName>
        <fullName evidence="3">RRM domain-containing protein</fullName>
    </recommendedName>
</protein>
<dbReference type="AlphaFoldDB" id="F4RVT1"/>
<sequence>MTLTLTNSVLKCFTCFFTSYIPHKHYITLAFLSSSAIASLNETPPSPTNVFLANFPKSWNEFDLAQLFIGIPILTVHVIRDKLGPCPGPGVSRGVGFVNVLHNHHAVTLVRYLDRKIWLDGDAPLKIRLAKATAPQSSKKRLDLESAPLKPMTENRGHGSQYPSINLLKELTLAAAAVEVPIKTSPTFMMPRPLPHPPAHPYGPVNIPLPFQNPKAWTWPVYQLNEVPSIKHHPIPSTFQTEHNVNTSFSISPSVLDTANDFITSAKTHSTDSESLDTSSSMEQKQQFNPANEFESMFPALNLSGLPPYNLFDPFRTDVTSHEIHSPPIKQPASLPSNLLGAQFRKFDPFSSPPSRYFTGSPPSPFALEHSPTNSDHDPPNQSKLNFCVYGHVGGPAIDPKTGKIIIPRRFQALYPGAKKSLSYPI</sequence>
<dbReference type="PROSITE" id="PS50102">
    <property type="entry name" value="RRM"/>
    <property type="match status" value="1"/>
</dbReference>
<dbReference type="InterPro" id="IPR012677">
    <property type="entry name" value="Nucleotide-bd_a/b_plait_sf"/>
</dbReference>
<dbReference type="Proteomes" id="UP000001072">
    <property type="component" value="Unassembled WGS sequence"/>
</dbReference>
<evidence type="ECO:0000313" key="5">
    <source>
        <dbReference type="Proteomes" id="UP000001072"/>
    </source>
</evidence>